<protein>
    <recommendedName>
        <fullName evidence="3">PE family protein</fullName>
    </recommendedName>
</protein>
<name>A0ABS4PVR2_9PSEU</name>
<reference evidence="1 2" key="1">
    <citation type="submission" date="2021-03" db="EMBL/GenBank/DDBJ databases">
        <title>Sequencing the genomes of 1000 actinobacteria strains.</title>
        <authorList>
            <person name="Klenk H.-P."/>
        </authorList>
    </citation>
    <scope>NUCLEOTIDE SEQUENCE [LARGE SCALE GENOMIC DNA]</scope>
    <source>
        <strain evidence="1 2">DSM 45510</strain>
    </source>
</reference>
<gene>
    <name evidence="1" type="ORF">JOM49_004516</name>
</gene>
<evidence type="ECO:0000313" key="2">
    <source>
        <dbReference type="Proteomes" id="UP000741013"/>
    </source>
</evidence>
<evidence type="ECO:0000313" key="1">
    <source>
        <dbReference type="EMBL" id="MBP2182990.1"/>
    </source>
</evidence>
<sequence>MAEEEPVAAQRLMPTQATVVALAARVEGLREQVASGDLAVDPAIGEEIRRMLTEQMDQVEVWLRRSIDLARQAPLGQNPVAEAMAGKFQQRAGDADSALAGVLVPYRELLAKAHETVGVAMQRYGDFEGHSTNLLRNANGETNA</sequence>
<dbReference type="Proteomes" id="UP000741013">
    <property type="component" value="Unassembled WGS sequence"/>
</dbReference>
<comment type="caution">
    <text evidence="1">The sequence shown here is derived from an EMBL/GenBank/DDBJ whole genome shotgun (WGS) entry which is preliminary data.</text>
</comment>
<proteinExistence type="predicted"/>
<evidence type="ECO:0008006" key="3">
    <source>
        <dbReference type="Google" id="ProtNLM"/>
    </source>
</evidence>
<accession>A0ABS4PVR2</accession>
<organism evidence="1 2">
    <name type="scientific">Amycolatopsis magusensis</name>
    <dbReference type="NCBI Taxonomy" id="882444"/>
    <lineage>
        <taxon>Bacteria</taxon>
        <taxon>Bacillati</taxon>
        <taxon>Actinomycetota</taxon>
        <taxon>Actinomycetes</taxon>
        <taxon>Pseudonocardiales</taxon>
        <taxon>Pseudonocardiaceae</taxon>
        <taxon>Amycolatopsis</taxon>
    </lineage>
</organism>
<dbReference type="RefSeq" id="WP_282773141.1">
    <property type="nucleotide sequence ID" value="NZ_JAGGMS010000001.1"/>
</dbReference>
<keyword evidence="2" id="KW-1185">Reference proteome</keyword>
<dbReference type="EMBL" id="JAGGMS010000001">
    <property type="protein sequence ID" value="MBP2182990.1"/>
    <property type="molecule type" value="Genomic_DNA"/>
</dbReference>